<evidence type="ECO:0000313" key="1">
    <source>
        <dbReference type="EMBL" id="KKN20853.1"/>
    </source>
</evidence>
<sequence length="270" mass="32515">MTIECEESKIQEISENIVDLLKEFKNWGYRRDIDFHLYRILMNLRKDTSKTLETLLKKEKNNEFIGLIYATLIYWNMAQQAAEIKEFSKFEQEIRKNKNLLLTLSNIRLHEIPDEKLLSIINKLGNIYENLNLMKSNARLVSNAKTLHFLLPYLVMPMDNKYTKSYFSVREDSKIYKGEKCKNPEHFLKIFKYSWEISKRIAKTIQEHELMDNEWNQTIPKIIDNAVIQYKRNEDKDIYKLEKKLKTVKFEMEPELINRILTYFKKKDPI</sequence>
<accession>A0A0F9RUF7</accession>
<organism evidence="1">
    <name type="scientific">marine sediment metagenome</name>
    <dbReference type="NCBI Taxonomy" id="412755"/>
    <lineage>
        <taxon>unclassified sequences</taxon>
        <taxon>metagenomes</taxon>
        <taxon>ecological metagenomes</taxon>
    </lineage>
</organism>
<gene>
    <name evidence="1" type="ORF">LCGC14_0931330</name>
</gene>
<dbReference type="EMBL" id="LAZR01003202">
    <property type="protein sequence ID" value="KKN20853.1"/>
    <property type="molecule type" value="Genomic_DNA"/>
</dbReference>
<name>A0A0F9RUF7_9ZZZZ</name>
<proteinExistence type="predicted"/>
<protein>
    <submittedName>
        <fullName evidence="1">Uncharacterized protein</fullName>
    </submittedName>
</protein>
<reference evidence="1" key="1">
    <citation type="journal article" date="2015" name="Nature">
        <title>Complex archaea that bridge the gap between prokaryotes and eukaryotes.</title>
        <authorList>
            <person name="Spang A."/>
            <person name="Saw J.H."/>
            <person name="Jorgensen S.L."/>
            <person name="Zaremba-Niedzwiedzka K."/>
            <person name="Martijn J."/>
            <person name="Lind A.E."/>
            <person name="van Eijk R."/>
            <person name="Schleper C."/>
            <person name="Guy L."/>
            <person name="Ettema T.J."/>
        </authorList>
    </citation>
    <scope>NUCLEOTIDE SEQUENCE</scope>
</reference>
<dbReference type="AlphaFoldDB" id="A0A0F9RUF7"/>
<comment type="caution">
    <text evidence="1">The sequence shown here is derived from an EMBL/GenBank/DDBJ whole genome shotgun (WGS) entry which is preliminary data.</text>
</comment>